<comment type="caution">
    <text evidence="8">The sequence shown here is derived from an EMBL/GenBank/DDBJ whole genome shotgun (WGS) entry which is preliminary data.</text>
</comment>
<evidence type="ECO:0000259" key="7">
    <source>
        <dbReference type="Pfam" id="PF12333"/>
    </source>
</evidence>
<gene>
    <name evidence="8" type="ORF">EMCG_09600</name>
</gene>
<evidence type="ECO:0000256" key="2">
    <source>
        <dbReference type="ARBA" id="ARBA00004123"/>
    </source>
</evidence>
<feature type="domain" description="Pre-rRNA-processing protein Ipi1 N-terminal" evidence="7">
    <location>
        <begin position="154"/>
        <end position="252"/>
    </location>
</feature>
<comment type="similarity">
    <text evidence="3 6">Belongs to the IPI1/TEX10 family.</text>
</comment>
<evidence type="ECO:0000256" key="4">
    <source>
        <dbReference type="ARBA" id="ARBA00011141"/>
    </source>
</evidence>
<dbReference type="GO" id="GO:0120330">
    <property type="term" value="C:rixosome complex"/>
    <property type="evidence" value="ECO:0007669"/>
    <property type="project" value="UniProtKB-UniRule"/>
</dbReference>
<dbReference type="Pfam" id="PF12333">
    <property type="entry name" value="Ipi1_N"/>
    <property type="match status" value="1"/>
</dbReference>
<keyword evidence="5 6" id="KW-0539">Nucleus</keyword>
<evidence type="ECO:0000256" key="5">
    <source>
        <dbReference type="ARBA" id="ARBA00023242"/>
    </source>
</evidence>
<keyword evidence="6" id="KW-0698">rRNA processing</keyword>
<reference evidence="9" key="1">
    <citation type="journal article" date="2015" name="PLoS Genet.">
        <title>The dynamic genome and transcriptome of the human fungal pathogen Blastomyces and close relative Emmonsia.</title>
        <authorList>
            <person name="Munoz J.F."/>
            <person name="Gauthier G.M."/>
            <person name="Desjardins C.A."/>
            <person name="Gallo J.E."/>
            <person name="Holder J."/>
            <person name="Sullivan T.D."/>
            <person name="Marty A.J."/>
            <person name="Carmen J.C."/>
            <person name="Chen Z."/>
            <person name="Ding L."/>
            <person name="Gujja S."/>
            <person name="Magrini V."/>
            <person name="Misas E."/>
            <person name="Mitreva M."/>
            <person name="Priest M."/>
            <person name="Saif S."/>
            <person name="Whiston E.A."/>
            <person name="Young S."/>
            <person name="Zeng Q."/>
            <person name="Goldman W.E."/>
            <person name="Mardis E.R."/>
            <person name="Taylor J.W."/>
            <person name="McEwen J.G."/>
            <person name="Clay O.K."/>
            <person name="Klein B.S."/>
            <person name="Cuomo C.A."/>
        </authorList>
    </citation>
    <scope>NUCLEOTIDE SEQUENCE [LARGE SCALE GENOMIC DNA]</scope>
    <source>
        <strain evidence="9">UAMH 3008</strain>
    </source>
</reference>
<evidence type="ECO:0000313" key="9">
    <source>
        <dbReference type="Proteomes" id="UP000034164"/>
    </source>
</evidence>
<dbReference type="GO" id="GO:0006364">
    <property type="term" value="P:rRNA processing"/>
    <property type="evidence" value="ECO:0007669"/>
    <property type="project" value="UniProtKB-UniRule"/>
</dbReference>
<dbReference type="InterPro" id="IPR016024">
    <property type="entry name" value="ARM-type_fold"/>
</dbReference>
<proteinExistence type="inferred from homology"/>
<dbReference type="EMBL" id="LCZI01000794">
    <property type="protein sequence ID" value="KKZ64412.1"/>
    <property type="molecule type" value="Genomic_DNA"/>
</dbReference>
<dbReference type="InterPro" id="IPR024679">
    <property type="entry name" value="Ipi1_N"/>
</dbReference>
<dbReference type="VEuPathDB" id="FungiDB:EMCG_09600"/>
<sequence length="365" mass="40084">MGSSQKKKNEKKKDFQVLNCNDPKLLRGTAFANMYVMQKTKLKVGKTKPKPSNFTDTSFRSQAIVLNQQSLTTSAPSASSQFTHYLSLLSSKSDSQRKDSLSYLTTAIVSRPVNSPLPQPVSVILPPLVSLILDGSNGVRTQLIKLLKSLPAPDMEGHVSQLLPYVRAGMTHLAADIRLSSVEIISWLVATAGHEVVSSPGGWIKTINCFLSILGWHTEESAKWSSNRASFGKAGSDGKPMVRTLQTLAEFLRSGIGAAEDHSELEEGDLMDDKEWNFPLTQTSQHVLPTKSAPFAYLSLFGQPKNEEGEMYETREDRFRVFSERFLLAVERGVNSARQEGGEVGRASASLKKVLNEALALNTEP</sequence>
<comment type="subcellular location">
    <subcellularLocation>
        <location evidence="2 6">Nucleus</location>
    </subcellularLocation>
</comment>
<organism evidence="8 9">
    <name type="scientific">[Emmonsia] crescens</name>
    <dbReference type="NCBI Taxonomy" id="73230"/>
    <lineage>
        <taxon>Eukaryota</taxon>
        <taxon>Fungi</taxon>
        <taxon>Dikarya</taxon>
        <taxon>Ascomycota</taxon>
        <taxon>Pezizomycotina</taxon>
        <taxon>Eurotiomycetes</taxon>
        <taxon>Eurotiomycetidae</taxon>
        <taxon>Onygenales</taxon>
        <taxon>Ajellomycetaceae</taxon>
        <taxon>Emergomyces</taxon>
    </lineage>
</organism>
<protein>
    <recommendedName>
        <fullName evidence="6">Pre-rRNA-processing protein</fullName>
    </recommendedName>
</protein>
<dbReference type="PANTHER" id="PTHR16056:SF2">
    <property type="entry name" value="TESTIS-EXPRESSED PROTEIN 10"/>
    <property type="match status" value="1"/>
</dbReference>
<dbReference type="PANTHER" id="PTHR16056">
    <property type="entry name" value="REGULATOR OF MICROTUBULE DYNAMICS PROTEIN"/>
    <property type="match status" value="1"/>
</dbReference>
<dbReference type="InterPro" id="IPR011989">
    <property type="entry name" value="ARM-like"/>
</dbReference>
<dbReference type="Gene3D" id="1.25.10.10">
    <property type="entry name" value="Leucine-rich Repeat Variant"/>
    <property type="match status" value="1"/>
</dbReference>
<keyword evidence="6" id="KW-0690">Ribosome biogenesis</keyword>
<dbReference type="AlphaFoldDB" id="A0A0G2I1F4"/>
<comment type="subunit">
    <text evidence="4">Component of the RIX1 complex, composed of IPI1, RIX1/IPI2 and IPI3 in a 1:2:2 stoichiometry. The complex interacts (via RIX1) with MDN1 (via its hexameric AAA ATPase ring) and the pre-60S ribosome particles.</text>
</comment>
<comment type="function">
    <text evidence="1 6">Component of the RIX1 complex required for processing of ITS2 sequences from 35S pre-rRNA.</text>
</comment>
<dbReference type="GO" id="GO:0005634">
    <property type="term" value="C:nucleus"/>
    <property type="evidence" value="ECO:0007669"/>
    <property type="project" value="UniProtKB-SubCell"/>
</dbReference>
<accession>A0A0G2I1F4</accession>
<dbReference type="SUPFAM" id="SSF48371">
    <property type="entry name" value="ARM repeat"/>
    <property type="match status" value="1"/>
</dbReference>
<evidence type="ECO:0000256" key="6">
    <source>
        <dbReference type="RuleBase" id="RU368021"/>
    </source>
</evidence>
<evidence type="ECO:0000256" key="3">
    <source>
        <dbReference type="ARBA" id="ARBA00006427"/>
    </source>
</evidence>
<dbReference type="Proteomes" id="UP000034164">
    <property type="component" value="Unassembled WGS sequence"/>
</dbReference>
<name>A0A0G2I1F4_9EURO</name>
<evidence type="ECO:0000313" key="8">
    <source>
        <dbReference type="EMBL" id="KKZ64412.1"/>
    </source>
</evidence>
<evidence type="ECO:0000256" key="1">
    <source>
        <dbReference type="ARBA" id="ARBA00002355"/>
    </source>
</evidence>
<dbReference type="OrthoDB" id="361362at2759"/>